<reference evidence="1" key="2">
    <citation type="submission" date="2018-03" db="EMBL/GenBank/DDBJ databases">
        <title>The Triticum urartu genome reveals the dynamic nature of wheat genome evolution.</title>
        <authorList>
            <person name="Ling H."/>
            <person name="Ma B."/>
            <person name="Shi X."/>
            <person name="Liu H."/>
            <person name="Dong L."/>
            <person name="Sun H."/>
            <person name="Cao Y."/>
            <person name="Gao Q."/>
            <person name="Zheng S."/>
            <person name="Li Y."/>
            <person name="Yu Y."/>
            <person name="Du H."/>
            <person name="Qi M."/>
            <person name="Li Y."/>
            <person name="Yu H."/>
            <person name="Cui Y."/>
            <person name="Wang N."/>
            <person name="Chen C."/>
            <person name="Wu H."/>
            <person name="Zhao Y."/>
            <person name="Zhang J."/>
            <person name="Li Y."/>
            <person name="Zhou W."/>
            <person name="Zhang B."/>
            <person name="Hu W."/>
            <person name="Eijk M."/>
            <person name="Tang J."/>
            <person name="Witsenboer H."/>
            <person name="Zhao S."/>
            <person name="Li Z."/>
            <person name="Zhang A."/>
            <person name="Wang D."/>
            <person name="Liang C."/>
        </authorList>
    </citation>
    <scope>NUCLEOTIDE SEQUENCE [LARGE SCALE GENOMIC DNA]</scope>
    <source>
        <strain evidence="1">cv. G1812</strain>
    </source>
</reference>
<proteinExistence type="predicted"/>
<dbReference type="EnsemblPlants" id="TuG1812G0500003671.01.T01">
    <property type="protein sequence ID" value="TuG1812G0500003671.01.T01.cds297448"/>
    <property type="gene ID" value="TuG1812G0500003671.01"/>
</dbReference>
<sequence>MGCIHVGYAEGDSCSGLIVCSSCWRSTAAYDPPGSCLTDLLGIIQLPTMSSLRNGIAQLIDGRAGSPR</sequence>
<evidence type="ECO:0000313" key="1">
    <source>
        <dbReference type="EnsemblPlants" id="TuG1812G0500003671.01.T01.cds297448"/>
    </source>
</evidence>
<reference evidence="1" key="3">
    <citation type="submission" date="2022-06" db="UniProtKB">
        <authorList>
            <consortium name="EnsemblPlants"/>
        </authorList>
    </citation>
    <scope>IDENTIFICATION</scope>
</reference>
<name>A0A8R7UIC4_TRIUA</name>
<dbReference type="Gramene" id="TuG1812G0500003671.01.T01">
    <property type="protein sequence ID" value="TuG1812G0500003671.01.T01.cds297448"/>
    <property type="gene ID" value="TuG1812G0500003671.01"/>
</dbReference>
<dbReference type="Proteomes" id="UP000015106">
    <property type="component" value="Chromosome 5"/>
</dbReference>
<evidence type="ECO:0000313" key="2">
    <source>
        <dbReference type="Proteomes" id="UP000015106"/>
    </source>
</evidence>
<organism evidence="1 2">
    <name type="scientific">Triticum urartu</name>
    <name type="common">Red wild einkorn</name>
    <name type="synonym">Crithodium urartu</name>
    <dbReference type="NCBI Taxonomy" id="4572"/>
    <lineage>
        <taxon>Eukaryota</taxon>
        <taxon>Viridiplantae</taxon>
        <taxon>Streptophyta</taxon>
        <taxon>Embryophyta</taxon>
        <taxon>Tracheophyta</taxon>
        <taxon>Spermatophyta</taxon>
        <taxon>Magnoliopsida</taxon>
        <taxon>Liliopsida</taxon>
        <taxon>Poales</taxon>
        <taxon>Poaceae</taxon>
        <taxon>BOP clade</taxon>
        <taxon>Pooideae</taxon>
        <taxon>Triticodae</taxon>
        <taxon>Triticeae</taxon>
        <taxon>Triticinae</taxon>
        <taxon>Triticum</taxon>
    </lineage>
</organism>
<reference evidence="2" key="1">
    <citation type="journal article" date="2013" name="Nature">
        <title>Draft genome of the wheat A-genome progenitor Triticum urartu.</title>
        <authorList>
            <person name="Ling H.Q."/>
            <person name="Zhao S."/>
            <person name="Liu D."/>
            <person name="Wang J."/>
            <person name="Sun H."/>
            <person name="Zhang C."/>
            <person name="Fan H."/>
            <person name="Li D."/>
            <person name="Dong L."/>
            <person name="Tao Y."/>
            <person name="Gao C."/>
            <person name="Wu H."/>
            <person name="Li Y."/>
            <person name="Cui Y."/>
            <person name="Guo X."/>
            <person name="Zheng S."/>
            <person name="Wang B."/>
            <person name="Yu K."/>
            <person name="Liang Q."/>
            <person name="Yang W."/>
            <person name="Lou X."/>
            <person name="Chen J."/>
            <person name="Feng M."/>
            <person name="Jian J."/>
            <person name="Zhang X."/>
            <person name="Luo G."/>
            <person name="Jiang Y."/>
            <person name="Liu J."/>
            <person name="Wang Z."/>
            <person name="Sha Y."/>
            <person name="Zhang B."/>
            <person name="Wu H."/>
            <person name="Tang D."/>
            <person name="Shen Q."/>
            <person name="Xue P."/>
            <person name="Zou S."/>
            <person name="Wang X."/>
            <person name="Liu X."/>
            <person name="Wang F."/>
            <person name="Yang Y."/>
            <person name="An X."/>
            <person name="Dong Z."/>
            <person name="Zhang K."/>
            <person name="Zhang X."/>
            <person name="Luo M.C."/>
            <person name="Dvorak J."/>
            <person name="Tong Y."/>
            <person name="Wang J."/>
            <person name="Yang H."/>
            <person name="Li Z."/>
            <person name="Wang D."/>
            <person name="Zhang A."/>
            <person name="Wang J."/>
        </authorList>
    </citation>
    <scope>NUCLEOTIDE SEQUENCE</scope>
    <source>
        <strain evidence="2">cv. G1812</strain>
    </source>
</reference>
<keyword evidence="2" id="KW-1185">Reference proteome</keyword>
<protein>
    <submittedName>
        <fullName evidence="1">Uncharacterized protein</fullName>
    </submittedName>
</protein>
<accession>A0A8R7UIC4</accession>
<dbReference type="AlphaFoldDB" id="A0A8R7UIC4"/>